<dbReference type="Proteomes" id="UP001054252">
    <property type="component" value="Unassembled WGS sequence"/>
</dbReference>
<organism evidence="1 2">
    <name type="scientific">Rubroshorea leprosula</name>
    <dbReference type="NCBI Taxonomy" id="152421"/>
    <lineage>
        <taxon>Eukaryota</taxon>
        <taxon>Viridiplantae</taxon>
        <taxon>Streptophyta</taxon>
        <taxon>Embryophyta</taxon>
        <taxon>Tracheophyta</taxon>
        <taxon>Spermatophyta</taxon>
        <taxon>Magnoliopsida</taxon>
        <taxon>eudicotyledons</taxon>
        <taxon>Gunneridae</taxon>
        <taxon>Pentapetalae</taxon>
        <taxon>rosids</taxon>
        <taxon>malvids</taxon>
        <taxon>Malvales</taxon>
        <taxon>Dipterocarpaceae</taxon>
        <taxon>Rubroshorea</taxon>
    </lineage>
</organism>
<gene>
    <name evidence="1" type="ORF">SLEP1_g25084</name>
</gene>
<protein>
    <submittedName>
        <fullName evidence="1">Uncharacterized protein</fullName>
    </submittedName>
</protein>
<comment type="caution">
    <text evidence="1">The sequence shown here is derived from an EMBL/GenBank/DDBJ whole genome shotgun (WGS) entry which is preliminary data.</text>
</comment>
<dbReference type="AlphaFoldDB" id="A0AAV5JNY6"/>
<reference evidence="1 2" key="1">
    <citation type="journal article" date="2021" name="Commun. Biol.">
        <title>The genome of Shorea leprosula (Dipterocarpaceae) highlights the ecological relevance of drought in aseasonal tropical rainforests.</title>
        <authorList>
            <person name="Ng K.K.S."/>
            <person name="Kobayashi M.J."/>
            <person name="Fawcett J.A."/>
            <person name="Hatakeyama M."/>
            <person name="Paape T."/>
            <person name="Ng C.H."/>
            <person name="Ang C.C."/>
            <person name="Tnah L.H."/>
            <person name="Lee C.T."/>
            <person name="Nishiyama T."/>
            <person name="Sese J."/>
            <person name="O'Brien M.J."/>
            <person name="Copetti D."/>
            <person name="Mohd Noor M.I."/>
            <person name="Ong R.C."/>
            <person name="Putra M."/>
            <person name="Sireger I.Z."/>
            <person name="Indrioko S."/>
            <person name="Kosugi Y."/>
            <person name="Izuno A."/>
            <person name="Isagi Y."/>
            <person name="Lee S.L."/>
            <person name="Shimizu K.K."/>
        </authorList>
    </citation>
    <scope>NUCLEOTIDE SEQUENCE [LARGE SCALE GENOMIC DNA]</scope>
    <source>
        <strain evidence="1">214</strain>
    </source>
</reference>
<proteinExistence type="predicted"/>
<accession>A0AAV5JNY6</accession>
<sequence>MDYRRERVANWGSTFSGIWFSSWESRCPFSPISYLHHLHHRSLFSLISDLHQRLSCSPISNLHRRTTLSRYYLKVRMTMGKMMMAEPWLGRGENLDIPRWVLIERTRSGFSS</sequence>
<name>A0AAV5JNY6_9ROSI</name>
<dbReference type="EMBL" id="BPVZ01000040">
    <property type="protein sequence ID" value="GKV14173.1"/>
    <property type="molecule type" value="Genomic_DNA"/>
</dbReference>
<keyword evidence="2" id="KW-1185">Reference proteome</keyword>
<evidence type="ECO:0000313" key="2">
    <source>
        <dbReference type="Proteomes" id="UP001054252"/>
    </source>
</evidence>
<evidence type="ECO:0000313" key="1">
    <source>
        <dbReference type="EMBL" id="GKV14173.1"/>
    </source>
</evidence>